<dbReference type="Pfam" id="PF00710">
    <property type="entry name" value="Asparaginase"/>
    <property type="match status" value="1"/>
</dbReference>
<name>A0ABN2G060_9ACTN</name>
<dbReference type="SUPFAM" id="SSF53774">
    <property type="entry name" value="Glutaminase/Asparaginase"/>
    <property type="match status" value="1"/>
</dbReference>
<dbReference type="InterPro" id="IPR006034">
    <property type="entry name" value="Asparaginase/glutaminase-like"/>
</dbReference>
<dbReference type="PANTHER" id="PTHR11707:SF28">
    <property type="entry name" value="60 KDA LYSOPHOSPHOLIPASE"/>
    <property type="match status" value="1"/>
</dbReference>
<dbReference type="PROSITE" id="PS51732">
    <property type="entry name" value="ASN_GLN_ASE_3"/>
    <property type="match status" value="1"/>
</dbReference>
<dbReference type="Gene3D" id="3.40.50.1170">
    <property type="entry name" value="L-asparaginase, N-terminal domain"/>
    <property type="match status" value="1"/>
</dbReference>
<dbReference type="InterPro" id="IPR040919">
    <property type="entry name" value="Asparaginase_C"/>
</dbReference>
<dbReference type="CDD" id="cd08964">
    <property type="entry name" value="L-asparaginase_II"/>
    <property type="match status" value="1"/>
</dbReference>
<dbReference type="InterPro" id="IPR027474">
    <property type="entry name" value="L-asparaginase_N"/>
</dbReference>
<evidence type="ECO:0000256" key="2">
    <source>
        <dbReference type="ARBA" id="ARBA00022801"/>
    </source>
</evidence>
<organism evidence="5 6">
    <name type="scientific">Fodinicola feengrottensis</name>
    <dbReference type="NCBI Taxonomy" id="435914"/>
    <lineage>
        <taxon>Bacteria</taxon>
        <taxon>Bacillati</taxon>
        <taxon>Actinomycetota</taxon>
        <taxon>Actinomycetes</taxon>
        <taxon>Mycobacteriales</taxon>
        <taxon>Fodinicola</taxon>
    </lineage>
</organism>
<dbReference type="InterPro" id="IPR027473">
    <property type="entry name" value="L-asparaginase_C"/>
</dbReference>
<dbReference type="PRINTS" id="PR00139">
    <property type="entry name" value="ASNGLNASE"/>
</dbReference>
<dbReference type="Pfam" id="PF17763">
    <property type="entry name" value="Asparaginase_C"/>
    <property type="match status" value="1"/>
</dbReference>
<dbReference type="PIRSF" id="PIRSF001220">
    <property type="entry name" value="L-ASNase_gatD"/>
    <property type="match status" value="1"/>
</dbReference>
<comment type="similarity">
    <text evidence="1">Belongs to the asparaginase 1 family.</text>
</comment>
<evidence type="ECO:0000313" key="6">
    <source>
        <dbReference type="Proteomes" id="UP001500618"/>
    </source>
</evidence>
<dbReference type="PANTHER" id="PTHR11707">
    <property type="entry name" value="L-ASPARAGINASE"/>
    <property type="match status" value="1"/>
</dbReference>
<dbReference type="Gene3D" id="3.40.50.40">
    <property type="match status" value="1"/>
</dbReference>
<proteinExistence type="inferred from homology"/>
<dbReference type="InterPro" id="IPR004550">
    <property type="entry name" value="AsnASE_II"/>
</dbReference>
<dbReference type="EMBL" id="BAAANY010000003">
    <property type="protein sequence ID" value="GAA1662654.1"/>
    <property type="molecule type" value="Genomic_DNA"/>
</dbReference>
<keyword evidence="6" id="KW-1185">Reference proteome</keyword>
<comment type="caution">
    <text evidence="5">The sequence shown here is derived from an EMBL/GenBank/DDBJ whole genome shotgun (WGS) entry which is preliminary data.</text>
</comment>
<gene>
    <name evidence="5" type="ORF">GCM10009765_10170</name>
</gene>
<dbReference type="SMART" id="SM00870">
    <property type="entry name" value="Asparaginase"/>
    <property type="match status" value="1"/>
</dbReference>
<sequence>MPVGARRFTDREEHTISHVALILTGGTIDSLGASRLDLAWYPDHGRRLAAGALVAAVPELAEFGTVREIPFRRLSSHALTSADWLDLARTVQTLLDRADCDGVVITHGTNTLEETAYFLRLTVNSDKPVVLTGAMRPASALGADGYLNLVRAVQVAAAPQARGRGVLVVMNDRIHDARDVTKASTMRVDAFVAPDSGPLGSTDTDGLVVFSRERTHPDSPIFTLPDVLPRVDIVLSYVDADGVFVEAAVAAGAKGIVCAATGAGWPTPLQQTALERAAANNVVVCFASRTGSGRVPHPVPGRVITAVTADSLSPWKAKVLLALALTRTTDLGAIQHLFDHS</sequence>
<dbReference type="PIRSF" id="PIRSF500176">
    <property type="entry name" value="L_ASNase"/>
    <property type="match status" value="1"/>
</dbReference>
<reference evidence="5 6" key="1">
    <citation type="journal article" date="2019" name="Int. J. Syst. Evol. Microbiol.">
        <title>The Global Catalogue of Microorganisms (GCM) 10K type strain sequencing project: providing services to taxonomists for standard genome sequencing and annotation.</title>
        <authorList>
            <consortium name="The Broad Institute Genomics Platform"/>
            <consortium name="The Broad Institute Genome Sequencing Center for Infectious Disease"/>
            <person name="Wu L."/>
            <person name="Ma J."/>
        </authorList>
    </citation>
    <scope>NUCLEOTIDE SEQUENCE [LARGE SCALE GENOMIC DNA]</scope>
    <source>
        <strain evidence="5 6">JCM 14718</strain>
    </source>
</reference>
<keyword evidence="2" id="KW-0378">Hydrolase</keyword>
<protein>
    <submittedName>
        <fullName evidence="5">Asparaginase</fullName>
    </submittedName>
</protein>
<dbReference type="InterPro" id="IPR037152">
    <property type="entry name" value="L-asparaginase_N_sf"/>
</dbReference>
<evidence type="ECO:0000259" key="4">
    <source>
        <dbReference type="Pfam" id="PF17763"/>
    </source>
</evidence>
<evidence type="ECO:0000259" key="3">
    <source>
        <dbReference type="Pfam" id="PF00710"/>
    </source>
</evidence>
<dbReference type="Proteomes" id="UP001500618">
    <property type="component" value="Unassembled WGS sequence"/>
</dbReference>
<accession>A0ABN2G060</accession>
<dbReference type="SFLD" id="SFLDS00057">
    <property type="entry name" value="Glutaminase/Asparaginase"/>
    <property type="match status" value="1"/>
</dbReference>
<feature type="domain" description="L-asparaginase N-terminal" evidence="3">
    <location>
        <begin position="18"/>
        <end position="210"/>
    </location>
</feature>
<evidence type="ECO:0000256" key="1">
    <source>
        <dbReference type="ARBA" id="ARBA00010518"/>
    </source>
</evidence>
<dbReference type="InterPro" id="IPR036152">
    <property type="entry name" value="Asp/glu_Ase-like_sf"/>
</dbReference>
<feature type="domain" description="Asparaginase/glutaminase C-terminal" evidence="4">
    <location>
        <begin position="230"/>
        <end position="338"/>
    </location>
</feature>
<evidence type="ECO:0000313" key="5">
    <source>
        <dbReference type="EMBL" id="GAA1662654.1"/>
    </source>
</evidence>